<dbReference type="RefSeq" id="WP_407049510.1">
    <property type="nucleotide sequence ID" value="NZ_CP158568.1"/>
</dbReference>
<proteinExistence type="predicted"/>
<dbReference type="PANTHER" id="PTHR44591">
    <property type="entry name" value="STRESS RESPONSE REGULATOR PROTEIN 1"/>
    <property type="match status" value="1"/>
</dbReference>
<evidence type="ECO:0000256" key="2">
    <source>
        <dbReference type="PROSITE-ProRule" id="PRU00169"/>
    </source>
</evidence>
<gene>
    <name evidence="4" type="ORF">ABS361_20785</name>
</gene>
<evidence type="ECO:0000313" key="4">
    <source>
        <dbReference type="EMBL" id="XBY44417.1"/>
    </source>
</evidence>
<dbReference type="Gene3D" id="3.40.50.2300">
    <property type="match status" value="1"/>
</dbReference>
<sequence>MARILLAEDDDSVRAFVKRALEFDGHEILPVEDGATALEVLARENGRFDLIVSDIKMPVMDGIALALNSARDYPTLPIVLMTGFADQRERAHGLDHLVRDVVLKPFTLADIRRTVGSALAIQGEGEARLAG</sequence>
<dbReference type="KEGG" id="mflg:ABS361_20785"/>
<feature type="modified residue" description="4-aspartylphosphate" evidence="2">
    <location>
        <position position="54"/>
    </location>
</feature>
<organism evidence="4">
    <name type="scientific">Methyloraptor flagellatus</name>
    <dbReference type="NCBI Taxonomy" id="3162530"/>
    <lineage>
        <taxon>Bacteria</taxon>
        <taxon>Pseudomonadati</taxon>
        <taxon>Pseudomonadota</taxon>
        <taxon>Alphaproteobacteria</taxon>
        <taxon>Hyphomicrobiales</taxon>
        <taxon>Ancalomicrobiaceae</taxon>
        <taxon>Methyloraptor</taxon>
    </lineage>
</organism>
<dbReference type="SUPFAM" id="SSF52172">
    <property type="entry name" value="CheY-like"/>
    <property type="match status" value="1"/>
</dbReference>
<accession>A0AAU7XBR3</accession>
<dbReference type="SMART" id="SM00448">
    <property type="entry name" value="REC"/>
    <property type="match status" value="1"/>
</dbReference>
<dbReference type="PROSITE" id="PS50110">
    <property type="entry name" value="RESPONSE_REGULATORY"/>
    <property type="match status" value="1"/>
</dbReference>
<reference evidence="4" key="1">
    <citation type="submission" date="2024-06" db="EMBL/GenBank/DDBJ databases">
        <title>Methylostella associata gen. nov., sp. nov., a novel Ancalomicrobiaceae-affiliated facultatively methylotrophic bacteria that feed on methanotrophs of the genus Methylococcus.</title>
        <authorList>
            <person name="Saltykova V."/>
            <person name="Danilova O.V."/>
            <person name="Oshkin I.Y."/>
            <person name="Belova S.E."/>
            <person name="Pimenov N.V."/>
            <person name="Dedysh S.N."/>
        </authorList>
    </citation>
    <scope>NUCLEOTIDE SEQUENCE</scope>
    <source>
        <strain evidence="4">S20</strain>
    </source>
</reference>
<dbReference type="PANTHER" id="PTHR44591:SF21">
    <property type="entry name" value="TWO-COMPONENT RESPONSE REGULATOR"/>
    <property type="match status" value="1"/>
</dbReference>
<dbReference type="AlphaFoldDB" id="A0AAU7XBR3"/>
<dbReference type="InterPro" id="IPR001789">
    <property type="entry name" value="Sig_transdc_resp-reg_receiver"/>
</dbReference>
<dbReference type="GO" id="GO:0000160">
    <property type="term" value="P:phosphorelay signal transduction system"/>
    <property type="evidence" value="ECO:0007669"/>
    <property type="project" value="InterPro"/>
</dbReference>
<dbReference type="EMBL" id="CP158568">
    <property type="protein sequence ID" value="XBY44417.1"/>
    <property type="molecule type" value="Genomic_DNA"/>
</dbReference>
<dbReference type="CDD" id="cd17546">
    <property type="entry name" value="REC_hyHK_CKI1_RcsC-like"/>
    <property type="match status" value="1"/>
</dbReference>
<dbReference type="InterPro" id="IPR050595">
    <property type="entry name" value="Bact_response_regulator"/>
</dbReference>
<name>A0AAU7XBR3_9HYPH</name>
<evidence type="ECO:0000259" key="3">
    <source>
        <dbReference type="PROSITE" id="PS50110"/>
    </source>
</evidence>
<feature type="domain" description="Response regulatory" evidence="3">
    <location>
        <begin position="3"/>
        <end position="119"/>
    </location>
</feature>
<evidence type="ECO:0000256" key="1">
    <source>
        <dbReference type="ARBA" id="ARBA00022553"/>
    </source>
</evidence>
<keyword evidence="1 2" id="KW-0597">Phosphoprotein</keyword>
<dbReference type="Pfam" id="PF00072">
    <property type="entry name" value="Response_reg"/>
    <property type="match status" value="1"/>
</dbReference>
<protein>
    <submittedName>
        <fullName evidence="4">Response regulator</fullName>
    </submittedName>
</protein>
<dbReference type="InterPro" id="IPR011006">
    <property type="entry name" value="CheY-like_superfamily"/>
</dbReference>